<dbReference type="InterPro" id="IPR002734">
    <property type="entry name" value="RibDG_C"/>
</dbReference>
<evidence type="ECO:0000313" key="2">
    <source>
        <dbReference type="EMBL" id="GAA4257175.1"/>
    </source>
</evidence>
<gene>
    <name evidence="2" type="ORF">GCM10022255_072990</name>
</gene>
<reference evidence="3" key="1">
    <citation type="journal article" date="2019" name="Int. J. Syst. Evol. Microbiol.">
        <title>The Global Catalogue of Microorganisms (GCM) 10K type strain sequencing project: providing services to taxonomists for standard genome sequencing and annotation.</title>
        <authorList>
            <consortium name="The Broad Institute Genomics Platform"/>
            <consortium name="The Broad Institute Genome Sequencing Center for Infectious Disease"/>
            <person name="Wu L."/>
            <person name="Ma J."/>
        </authorList>
    </citation>
    <scope>NUCLEOTIDE SEQUENCE [LARGE SCALE GENOMIC DNA]</scope>
    <source>
        <strain evidence="3">JCM 17441</strain>
    </source>
</reference>
<proteinExistence type="predicted"/>
<accession>A0ABP8DJ76</accession>
<dbReference type="Proteomes" id="UP001500620">
    <property type="component" value="Unassembled WGS sequence"/>
</dbReference>
<sequence>MVESGYRMRNVVAGLAISLDGVVERPSAWSRFDAEMGAMITEGLAGADAVLIGTSTYREFCEIWPGQPDSVAMAAFLNAAPKYVVTSTLTEFPWRNSSRLEGDLRGGVERLRAMPGGDILVPGSPRLVRSLLGLGLLDRLNLMIHPVVVGSGLRLFDGLAGLRLALRDVRHLRASGAVALAYGRE</sequence>
<organism evidence="2 3">
    <name type="scientific">Dactylosporangium darangshiense</name>
    <dbReference type="NCBI Taxonomy" id="579108"/>
    <lineage>
        <taxon>Bacteria</taxon>
        <taxon>Bacillati</taxon>
        <taxon>Actinomycetota</taxon>
        <taxon>Actinomycetes</taxon>
        <taxon>Micromonosporales</taxon>
        <taxon>Micromonosporaceae</taxon>
        <taxon>Dactylosporangium</taxon>
    </lineage>
</organism>
<dbReference type="Gene3D" id="3.40.430.10">
    <property type="entry name" value="Dihydrofolate Reductase, subunit A"/>
    <property type="match status" value="1"/>
</dbReference>
<dbReference type="SUPFAM" id="SSF53597">
    <property type="entry name" value="Dihydrofolate reductase-like"/>
    <property type="match status" value="1"/>
</dbReference>
<dbReference type="PANTHER" id="PTHR38011">
    <property type="entry name" value="DIHYDROFOLATE REDUCTASE FAMILY PROTEIN (AFU_ORTHOLOGUE AFUA_8G06820)"/>
    <property type="match status" value="1"/>
</dbReference>
<keyword evidence="3" id="KW-1185">Reference proteome</keyword>
<evidence type="ECO:0000313" key="3">
    <source>
        <dbReference type="Proteomes" id="UP001500620"/>
    </source>
</evidence>
<protein>
    <submittedName>
        <fullName evidence="2">Dihydrofolate reductase family protein</fullName>
    </submittedName>
</protein>
<dbReference type="PANTHER" id="PTHR38011:SF11">
    <property type="entry name" value="2,5-DIAMINO-6-RIBOSYLAMINO-4(3H)-PYRIMIDINONE 5'-PHOSPHATE REDUCTASE"/>
    <property type="match status" value="1"/>
</dbReference>
<comment type="caution">
    <text evidence="2">The sequence shown here is derived from an EMBL/GenBank/DDBJ whole genome shotgun (WGS) entry which is preliminary data.</text>
</comment>
<dbReference type="InterPro" id="IPR050765">
    <property type="entry name" value="Riboflavin_Biosynth_HTPR"/>
</dbReference>
<name>A0ABP8DJ76_9ACTN</name>
<dbReference type="EMBL" id="BAABAT010000026">
    <property type="protein sequence ID" value="GAA4257175.1"/>
    <property type="molecule type" value="Genomic_DNA"/>
</dbReference>
<feature type="domain" description="Bacterial bifunctional deaminase-reductase C-terminal" evidence="1">
    <location>
        <begin position="11"/>
        <end position="174"/>
    </location>
</feature>
<evidence type="ECO:0000259" key="1">
    <source>
        <dbReference type="Pfam" id="PF01872"/>
    </source>
</evidence>
<dbReference type="InterPro" id="IPR024072">
    <property type="entry name" value="DHFR-like_dom_sf"/>
</dbReference>
<dbReference type="Pfam" id="PF01872">
    <property type="entry name" value="RibD_C"/>
    <property type="match status" value="1"/>
</dbReference>